<evidence type="ECO:0000313" key="2">
    <source>
        <dbReference type="Proteomes" id="UP000002704"/>
    </source>
</evidence>
<dbReference type="eggNOG" id="ENOG5033KSZ">
    <property type="taxonomic scope" value="Bacteria"/>
</dbReference>
<dbReference type="Proteomes" id="UP000002704">
    <property type="component" value="Chromosome"/>
</dbReference>
<reference evidence="1 2" key="1">
    <citation type="journal article" date="2009" name="Genome Biol.">
        <title>Genomic and genetic analyses of diversity and plant interactions of Pseudomonas fluorescens.</title>
        <authorList>
            <person name="Silby M.W."/>
            <person name="Cerdeno-Tarraga A.M."/>
            <person name="Vernikos G.S."/>
            <person name="Giddens S.R."/>
            <person name="Jackson R.W."/>
            <person name="Preston G.M."/>
            <person name="Zhang X.X."/>
            <person name="Moon C.D."/>
            <person name="Gehrig S.M."/>
            <person name="Godfrey S.A."/>
            <person name="Knight C.G."/>
            <person name="Malone J.G."/>
            <person name="Robinson Z."/>
            <person name="Spiers A.J."/>
            <person name="Harris S."/>
            <person name="Challis G.L."/>
            <person name="Yaxley A.M."/>
            <person name="Harris D."/>
            <person name="Seeger K."/>
            <person name="Murphy L."/>
            <person name="Rutter S."/>
            <person name="Squares R."/>
            <person name="Quail M.A."/>
            <person name="Saunders E."/>
            <person name="Mavromatis K."/>
            <person name="Brettin T.S."/>
            <person name="Bentley S.D."/>
            <person name="Hothersall J."/>
            <person name="Stephens E."/>
            <person name="Thomas C.M."/>
            <person name="Parkhill J."/>
            <person name="Levy S.B."/>
            <person name="Rainey P.B."/>
            <person name="Thomson N.R."/>
        </authorList>
    </citation>
    <scope>NUCLEOTIDE SEQUENCE [LARGE SCALE GENOMIC DNA]</scope>
    <source>
        <strain evidence="1 2">Pf0-1</strain>
    </source>
</reference>
<dbReference type="KEGG" id="pfo:Pfl01_5695"/>
<dbReference type="HOGENOM" id="CLU_143504_0_0_6"/>
<proteinExistence type="predicted"/>
<evidence type="ECO:0000313" key="1">
    <source>
        <dbReference type="EMBL" id="ABA77431.1"/>
    </source>
</evidence>
<dbReference type="EMBL" id="CP000094">
    <property type="protein sequence ID" value="ABA77431.1"/>
    <property type="molecule type" value="Genomic_DNA"/>
</dbReference>
<accession>Q3K473</accession>
<name>Q3K473_PSEPF</name>
<organism evidence="1 2">
    <name type="scientific">Pseudomonas fluorescens (strain Pf0-1)</name>
    <dbReference type="NCBI Taxonomy" id="205922"/>
    <lineage>
        <taxon>Bacteria</taxon>
        <taxon>Pseudomonadati</taxon>
        <taxon>Pseudomonadota</taxon>
        <taxon>Gammaproteobacteria</taxon>
        <taxon>Pseudomonadales</taxon>
        <taxon>Pseudomonadaceae</taxon>
        <taxon>Pseudomonas</taxon>
    </lineage>
</organism>
<protein>
    <submittedName>
        <fullName evidence="1">Uncharacterized protein</fullName>
    </submittedName>
</protein>
<sequence>MCLRASPDERRVLQSHRARLKRDCFDGMLTSPRLWVTKEFAMPLLQASELRYDYEWKASSGDNPKLIEDDAHHLSRKEGYEMLRYLNGLSLSDDGQTIVYGKGRDITTEFRLYVEWMLKEHYKSTAPGRGTVTKWVNENWRPLREKFKALKPKR</sequence>
<gene>
    <name evidence="1" type="ordered locus">Pfl01_5695</name>
</gene>
<dbReference type="AlphaFoldDB" id="Q3K473"/>